<reference evidence="2 3" key="1">
    <citation type="submission" date="2022-12" db="EMBL/GenBank/DDBJ databases">
        <title>Chromosome-scale assembly of the Ensete ventricosum genome.</title>
        <authorList>
            <person name="Dussert Y."/>
            <person name="Stocks J."/>
            <person name="Wendawek A."/>
            <person name="Woldeyes F."/>
            <person name="Nichols R.A."/>
            <person name="Borrell J.S."/>
        </authorList>
    </citation>
    <scope>NUCLEOTIDE SEQUENCE [LARGE SCALE GENOMIC DNA]</scope>
    <source>
        <strain evidence="3">cv. Maze</strain>
        <tissue evidence="2">Seeds</tissue>
    </source>
</reference>
<name>A0AAV8RDZ8_ENSVE</name>
<comment type="caution">
    <text evidence="2">The sequence shown here is derived from an EMBL/GenBank/DDBJ whole genome shotgun (WGS) entry which is preliminary data.</text>
</comment>
<evidence type="ECO:0000313" key="2">
    <source>
        <dbReference type="EMBL" id="KAJ8498078.1"/>
    </source>
</evidence>
<feature type="region of interest" description="Disordered" evidence="1">
    <location>
        <begin position="1"/>
        <end position="24"/>
    </location>
</feature>
<accession>A0AAV8RDZ8</accession>
<evidence type="ECO:0000313" key="3">
    <source>
        <dbReference type="Proteomes" id="UP001222027"/>
    </source>
</evidence>
<dbReference type="AlphaFoldDB" id="A0AAV8RDZ8"/>
<gene>
    <name evidence="2" type="ORF">OPV22_008630</name>
</gene>
<evidence type="ECO:0000256" key="1">
    <source>
        <dbReference type="SAM" id="MobiDB-lite"/>
    </source>
</evidence>
<proteinExistence type="predicted"/>
<organism evidence="2 3">
    <name type="scientific">Ensete ventricosum</name>
    <name type="common">Abyssinian banana</name>
    <name type="synonym">Musa ensete</name>
    <dbReference type="NCBI Taxonomy" id="4639"/>
    <lineage>
        <taxon>Eukaryota</taxon>
        <taxon>Viridiplantae</taxon>
        <taxon>Streptophyta</taxon>
        <taxon>Embryophyta</taxon>
        <taxon>Tracheophyta</taxon>
        <taxon>Spermatophyta</taxon>
        <taxon>Magnoliopsida</taxon>
        <taxon>Liliopsida</taxon>
        <taxon>Zingiberales</taxon>
        <taxon>Musaceae</taxon>
        <taxon>Ensete</taxon>
    </lineage>
</organism>
<dbReference type="Proteomes" id="UP001222027">
    <property type="component" value="Unassembled WGS sequence"/>
</dbReference>
<dbReference type="EMBL" id="JAQQAF010000003">
    <property type="protein sequence ID" value="KAJ8498078.1"/>
    <property type="molecule type" value="Genomic_DNA"/>
</dbReference>
<protein>
    <submittedName>
        <fullName evidence="2">Uncharacterized protein</fullName>
    </submittedName>
</protein>
<sequence length="67" mass="7457">MNPLNPKPNNERLPSSEESRSKCRPRAHPLEFSFLLVCDWEVTALAGGQRPPGVKPHSPGTFYAVKI</sequence>
<keyword evidence="3" id="KW-1185">Reference proteome</keyword>